<evidence type="ECO:0000313" key="4">
    <source>
        <dbReference type="Proteomes" id="UP001631957"/>
    </source>
</evidence>
<keyword evidence="2" id="KW-0812">Transmembrane</keyword>
<keyword evidence="4" id="KW-1185">Reference proteome</keyword>
<evidence type="ECO:0000256" key="2">
    <source>
        <dbReference type="SAM" id="Phobius"/>
    </source>
</evidence>
<sequence>MPQGEGSRPRSGAKRSDPHTPLPGSGSGFTGRRFERTGTEPVTARSALSLRLLLSICYTPLFIAASVLFAVWATRSRPGSSPTSSQLTVLAGACAVLAVISAVDMAVILRRRRNERLPHRTAR</sequence>
<proteinExistence type="predicted"/>
<gene>
    <name evidence="3" type="ORF">ACKI18_29965</name>
</gene>
<evidence type="ECO:0000313" key="3">
    <source>
        <dbReference type="EMBL" id="MFM9612914.1"/>
    </source>
</evidence>
<dbReference type="EMBL" id="JBJVNI010000017">
    <property type="protein sequence ID" value="MFM9612914.1"/>
    <property type="molecule type" value="Genomic_DNA"/>
</dbReference>
<protein>
    <submittedName>
        <fullName evidence="3">DUF6343 family protein</fullName>
    </submittedName>
</protein>
<evidence type="ECO:0000256" key="1">
    <source>
        <dbReference type="SAM" id="MobiDB-lite"/>
    </source>
</evidence>
<reference evidence="3 4" key="1">
    <citation type="submission" date="2024-12" db="EMBL/GenBank/DDBJ databases">
        <title>Forecasting of Potato common scab and diversities of Pathogenic streptomyces spp. in china.</title>
        <authorList>
            <person name="Handique U."/>
            <person name="Wu J."/>
        </authorList>
    </citation>
    <scope>NUCLEOTIDE SEQUENCE [LARGE SCALE GENOMIC DNA]</scope>
    <source>
        <strain evidence="3 4">ZRIMU1530</strain>
    </source>
</reference>
<dbReference type="Proteomes" id="UP001631957">
    <property type="component" value="Unassembled WGS sequence"/>
</dbReference>
<comment type="caution">
    <text evidence="3">The sequence shown here is derived from an EMBL/GenBank/DDBJ whole genome shotgun (WGS) entry which is preliminary data.</text>
</comment>
<keyword evidence="2" id="KW-1133">Transmembrane helix</keyword>
<feature type="transmembrane region" description="Helical" evidence="2">
    <location>
        <begin position="85"/>
        <end position="109"/>
    </location>
</feature>
<dbReference type="RefSeq" id="WP_319132346.1">
    <property type="nucleotide sequence ID" value="NZ_JBJVNI010000017.1"/>
</dbReference>
<feature type="transmembrane region" description="Helical" evidence="2">
    <location>
        <begin position="52"/>
        <end position="73"/>
    </location>
</feature>
<name>A0ABW9HXS2_9ACTN</name>
<keyword evidence="2" id="KW-0472">Membrane</keyword>
<dbReference type="Pfam" id="PF19870">
    <property type="entry name" value="DUF6343"/>
    <property type="match status" value="1"/>
</dbReference>
<organism evidence="3 4">
    <name type="scientific">Streptomyces niveiscabiei</name>
    <dbReference type="NCBI Taxonomy" id="164115"/>
    <lineage>
        <taxon>Bacteria</taxon>
        <taxon>Bacillati</taxon>
        <taxon>Actinomycetota</taxon>
        <taxon>Actinomycetes</taxon>
        <taxon>Kitasatosporales</taxon>
        <taxon>Streptomycetaceae</taxon>
        <taxon>Streptomyces</taxon>
    </lineage>
</organism>
<feature type="region of interest" description="Disordered" evidence="1">
    <location>
        <begin position="1"/>
        <end position="42"/>
    </location>
</feature>
<dbReference type="InterPro" id="IPR045924">
    <property type="entry name" value="DUF6343"/>
</dbReference>
<accession>A0ABW9HXS2</accession>